<feature type="transmembrane region" description="Helical" evidence="14">
    <location>
        <begin position="100"/>
        <end position="123"/>
    </location>
</feature>
<dbReference type="Pfam" id="PF04387">
    <property type="entry name" value="PTPLA"/>
    <property type="match status" value="1"/>
</dbReference>
<evidence type="ECO:0000256" key="8">
    <source>
        <dbReference type="ARBA" id="ARBA00022989"/>
    </source>
</evidence>
<keyword evidence="9 14" id="KW-0443">Lipid metabolism</keyword>
<comment type="caution">
    <text evidence="14">Lacks conserved residue(s) required for the propagation of feature annotation.</text>
</comment>
<keyword evidence="8 14" id="KW-1133">Transmembrane helix</keyword>
<dbReference type="OrthoDB" id="46988at2759"/>
<dbReference type="UniPathway" id="UPA00094"/>
<dbReference type="GeneID" id="7052374"/>
<keyword evidence="11 14" id="KW-0275">Fatty acid biosynthesis</keyword>
<comment type="function">
    <text evidence="14">Catalyzes the third of the four reactions of the long-chain fatty acids elongation cycle. This endoplasmic reticulum-bound enzymatic process, allows the addition of two carbons to the chain of long- and very long-chain fatty acids/VLCFAs per cycle. This enzyme catalyzes the dehydration of the 3-hydroxyacyl-CoA intermediate into trans-2,3-enoyl-CoA, within each cycle of fatty acid elongation. Thereby, it participates to the production of VLCFAs of different chain lengths that are involved in multiple biological processes as precursors of membrane lipids and lipid mediators.</text>
</comment>
<dbReference type="eggNOG" id="KOG3187">
    <property type="taxonomic scope" value="Eukaryota"/>
</dbReference>
<accession>B6K0A7</accession>
<dbReference type="GO" id="GO:0018812">
    <property type="term" value="F:3-hydroxyacyl-CoA dehydratase activity"/>
    <property type="evidence" value="ECO:0000318"/>
    <property type="project" value="GO_Central"/>
</dbReference>
<evidence type="ECO:0000256" key="6">
    <source>
        <dbReference type="ARBA" id="ARBA00022692"/>
    </source>
</evidence>
<evidence type="ECO:0000256" key="9">
    <source>
        <dbReference type="ARBA" id="ARBA00023098"/>
    </source>
</evidence>
<dbReference type="GO" id="GO:0030148">
    <property type="term" value="P:sphingolipid biosynthetic process"/>
    <property type="evidence" value="ECO:0000318"/>
    <property type="project" value="GO_Central"/>
</dbReference>
<dbReference type="HOGENOM" id="CLU_034302_6_1_1"/>
<evidence type="ECO:0000256" key="2">
    <source>
        <dbReference type="ARBA" id="ARBA00005194"/>
    </source>
</evidence>
<evidence type="ECO:0000256" key="7">
    <source>
        <dbReference type="ARBA" id="ARBA00022832"/>
    </source>
</evidence>
<keyword evidence="6 14" id="KW-0812">Transmembrane</keyword>
<keyword evidence="17" id="KW-1185">Reference proteome</keyword>
<dbReference type="RefSeq" id="XP_002172550.1">
    <property type="nucleotide sequence ID" value="XM_002172514.1"/>
</dbReference>
<evidence type="ECO:0000256" key="14">
    <source>
        <dbReference type="RuleBase" id="RU363109"/>
    </source>
</evidence>
<comment type="similarity">
    <text evidence="3 14">Belongs to the very long-chain fatty acids dehydratase HACD family.</text>
</comment>
<dbReference type="GO" id="GO:0030497">
    <property type="term" value="P:fatty acid elongation"/>
    <property type="evidence" value="ECO:0000318"/>
    <property type="project" value="GO_Central"/>
</dbReference>
<keyword evidence="10 14" id="KW-0472">Membrane</keyword>
<dbReference type="GO" id="GO:0042761">
    <property type="term" value="P:very long-chain fatty acid biosynthetic process"/>
    <property type="evidence" value="ECO:0000318"/>
    <property type="project" value="GO_Central"/>
</dbReference>
<dbReference type="InterPro" id="IPR007482">
    <property type="entry name" value="Tyr_Pase-like_PTPLA"/>
</dbReference>
<evidence type="ECO:0000313" key="16">
    <source>
        <dbReference type="JaponicusDB" id="SJAG_01300"/>
    </source>
</evidence>
<keyword evidence="12 14" id="KW-0456">Lyase</keyword>
<evidence type="ECO:0000313" key="17">
    <source>
        <dbReference type="Proteomes" id="UP000001744"/>
    </source>
</evidence>
<evidence type="ECO:0000256" key="1">
    <source>
        <dbReference type="ARBA" id="ARBA00004141"/>
    </source>
</evidence>
<dbReference type="GO" id="GO:0102158">
    <property type="term" value="F:very-long-chain (3R)-3-hydroxyacyl-CoA dehydratase activity"/>
    <property type="evidence" value="ECO:0007669"/>
    <property type="project" value="UniProtKB-EC"/>
</dbReference>
<feature type="transmembrane region" description="Helical" evidence="14">
    <location>
        <begin position="135"/>
        <end position="157"/>
    </location>
</feature>
<proteinExistence type="inferred from homology"/>
<sequence>MAKPGVDQYLKLYNVLSSFLWMSVLTRGLLLWYIIGDYRAVFLGTESFVRWVQTLAIAEVVHCMIGFVRSSVVTTAIQVASRVLLVWGVCYPFPEVVRDSPIYLSMIFAWSVTEVIRYTFYACNLAKNVPATLLWLRYSAFIVLYPIGAGSEFLLVLKTLRTAVSSWFPNKIIWPLILVIYPPGLWHMYTYMLSQRRKAMNASAKK</sequence>
<keyword evidence="5 14" id="KW-0444">Lipid biosynthesis</keyword>
<dbReference type="PANTHER" id="PTHR11035:SF3">
    <property type="entry name" value="VERY-LONG-CHAIN (3R)-3-HYDROXYACYL-COA DEHYDRATASE"/>
    <property type="match status" value="1"/>
</dbReference>
<reference evidence="15 17" key="1">
    <citation type="journal article" date="2011" name="Science">
        <title>Comparative functional genomics of the fission yeasts.</title>
        <authorList>
            <person name="Rhind N."/>
            <person name="Chen Z."/>
            <person name="Yassour M."/>
            <person name="Thompson D.A."/>
            <person name="Haas B.J."/>
            <person name="Habib N."/>
            <person name="Wapinski I."/>
            <person name="Roy S."/>
            <person name="Lin M.F."/>
            <person name="Heiman D.I."/>
            <person name="Young S.K."/>
            <person name="Furuya K."/>
            <person name="Guo Y."/>
            <person name="Pidoux A."/>
            <person name="Chen H.M."/>
            <person name="Robbertse B."/>
            <person name="Goldberg J.M."/>
            <person name="Aoki K."/>
            <person name="Bayne E.H."/>
            <person name="Berlin A.M."/>
            <person name="Desjardins C.A."/>
            <person name="Dobbs E."/>
            <person name="Dukaj L."/>
            <person name="Fan L."/>
            <person name="FitzGerald M.G."/>
            <person name="French C."/>
            <person name="Gujja S."/>
            <person name="Hansen K."/>
            <person name="Keifenheim D."/>
            <person name="Levin J.Z."/>
            <person name="Mosher R.A."/>
            <person name="Mueller C.A."/>
            <person name="Pfiffner J."/>
            <person name="Priest M."/>
            <person name="Russ C."/>
            <person name="Smialowska A."/>
            <person name="Swoboda P."/>
            <person name="Sykes S.M."/>
            <person name="Vaughn M."/>
            <person name="Vengrova S."/>
            <person name="Yoder R."/>
            <person name="Zeng Q."/>
            <person name="Allshire R."/>
            <person name="Baulcombe D."/>
            <person name="Birren B.W."/>
            <person name="Brown W."/>
            <person name="Ekwall K."/>
            <person name="Kellis M."/>
            <person name="Leatherwood J."/>
            <person name="Levin H."/>
            <person name="Margalit H."/>
            <person name="Martienssen R."/>
            <person name="Nieduszynski C.A."/>
            <person name="Spatafora J.W."/>
            <person name="Friedman N."/>
            <person name="Dalgaard J.Z."/>
            <person name="Baumann P."/>
            <person name="Niki H."/>
            <person name="Regev A."/>
            <person name="Nusbaum C."/>
        </authorList>
    </citation>
    <scope>NUCLEOTIDE SEQUENCE [LARGE SCALE GENOMIC DNA]</scope>
    <source>
        <strain evidence="17">yFS275 / FY16936</strain>
    </source>
</reference>
<keyword evidence="7 14" id="KW-0276">Fatty acid metabolism</keyword>
<evidence type="ECO:0000256" key="13">
    <source>
        <dbReference type="ARBA" id="ARBA00036671"/>
    </source>
</evidence>
<evidence type="ECO:0000256" key="3">
    <source>
        <dbReference type="ARBA" id="ARBA00007811"/>
    </source>
</evidence>
<comment type="subcellular location">
    <subcellularLocation>
        <location evidence="14">Endoplasmic reticulum membrane</location>
        <topology evidence="14">Multi-pass membrane protein</topology>
    </subcellularLocation>
    <subcellularLocation>
        <location evidence="1">Membrane</location>
        <topology evidence="1">Multi-pass membrane protein</topology>
    </subcellularLocation>
</comment>
<evidence type="ECO:0000256" key="5">
    <source>
        <dbReference type="ARBA" id="ARBA00022516"/>
    </source>
</evidence>
<dbReference type="Proteomes" id="UP000001744">
    <property type="component" value="Unassembled WGS sequence"/>
</dbReference>
<dbReference type="STRING" id="402676.B6K0A7"/>
<dbReference type="EC" id="4.2.1.134" evidence="4 14"/>
<evidence type="ECO:0000256" key="10">
    <source>
        <dbReference type="ARBA" id="ARBA00023136"/>
    </source>
</evidence>
<evidence type="ECO:0000256" key="12">
    <source>
        <dbReference type="ARBA" id="ARBA00023239"/>
    </source>
</evidence>
<feature type="transmembrane region" description="Helical" evidence="14">
    <location>
        <begin position="172"/>
        <end position="191"/>
    </location>
</feature>
<dbReference type="EMBL" id="KE651168">
    <property type="protein sequence ID" value="EEB06257.1"/>
    <property type="molecule type" value="Genomic_DNA"/>
</dbReference>
<dbReference type="GO" id="GO:0005789">
    <property type="term" value="C:endoplasmic reticulum membrane"/>
    <property type="evidence" value="ECO:0000318"/>
    <property type="project" value="GO_Central"/>
</dbReference>
<evidence type="ECO:0000256" key="4">
    <source>
        <dbReference type="ARBA" id="ARBA00013122"/>
    </source>
</evidence>
<dbReference type="JaponicusDB" id="SJAG_01300">
    <property type="gene designation" value="phs1"/>
</dbReference>
<dbReference type="OMA" id="WSYILWQ"/>
<dbReference type="PANTHER" id="PTHR11035">
    <property type="entry name" value="VERY-LONG-CHAIN (3R)-3-HYDROXYACYL-COA DEHYDRATASE"/>
    <property type="match status" value="1"/>
</dbReference>
<name>B6K0A7_SCHJY</name>
<evidence type="ECO:0000313" key="15">
    <source>
        <dbReference type="EMBL" id="EEB06257.1"/>
    </source>
</evidence>
<gene>
    <name evidence="16" type="primary">phs1</name>
    <name evidence="15" type="ORF">SJAG_01300</name>
</gene>
<comment type="catalytic activity">
    <reaction evidence="13 14">
        <text>a very-long-chain (3R)-3-hydroxyacyl-CoA = a very-long-chain (2E)-enoyl-CoA + H2O</text>
        <dbReference type="Rhea" id="RHEA:45812"/>
        <dbReference type="ChEBI" id="CHEBI:15377"/>
        <dbReference type="ChEBI" id="CHEBI:83728"/>
        <dbReference type="ChEBI" id="CHEBI:85440"/>
        <dbReference type="EC" id="4.2.1.134"/>
    </reaction>
</comment>
<dbReference type="VEuPathDB" id="FungiDB:SJAG_01300"/>
<organism evidence="15 17">
    <name type="scientific">Schizosaccharomyces japonicus (strain yFS275 / FY16936)</name>
    <name type="common">Fission yeast</name>
    <dbReference type="NCBI Taxonomy" id="402676"/>
    <lineage>
        <taxon>Eukaryota</taxon>
        <taxon>Fungi</taxon>
        <taxon>Dikarya</taxon>
        <taxon>Ascomycota</taxon>
        <taxon>Taphrinomycotina</taxon>
        <taxon>Schizosaccharomycetes</taxon>
        <taxon>Schizosaccharomycetales</taxon>
        <taxon>Schizosaccharomycetaceae</taxon>
        <taxon>Schizosaccharomyces</taxon>
    </lineage>
</organism>
<protein>
    <recommendedName>
        <fullName evidence="4 14">Very-long-chain (3R)-3-hydroxyacyl-CoA dehydratase</fullName>
        <ecNumber evidence="4 14">4.2.1.134</ecNumber>
    </recommendedName>
</protein>
<feature type="transmembrane region" description="Helical" evidence="14">
    <location>
        <begin position="12"/>
        <end position="36"/>
    </location>
</feature>
<dbReference type="AlphaFoldDB" id="B6K0A7"/>
<evidence type="ECO:0000256" key="11">
    <source>
        <dbReference type="ARBA" id="ARBA00023160"/>
    </source>
</evidence>
<comment type="pathway">
    <text evidence="2 14">Lipid metabolism; fatty acid biosynthesis.</text>
</comment>
<keyword evidence="14" id="KW-0256">Endoplasmic reticulum</keyword>